<sequence length="46" mass="4503">MSPGPLLSIVVGAAFGILSQKVGGLVKSSIYACAQTATTPDAIPAT</sequence>
<evidence type="ECO:0000313" key="1">
    <source>
        <dbReference type="EMBL" id="GAA1785897.1"/>
    </source>
</evidence>
<dbReference type="Proteomes" id="UP001499938">
    <property type="component" value="Unassembled WGS sequence"/>
</dbReference>
<name>A0ABN2LEZ3_9MICO</name>
<dbReference type="EMBL" id="BAAAPO010000015">
    <property type="protein sequence ID" value="GAA1785897.1"/>
    <property type="molecule type" value="Genomic_DNA"/>
</dbReference>
<comment type="caution">
    <text evidence="1">The sequence shown here is derived from an EMBL/GenBank/DDBJ whole genome shotgun (WGS) entry which is preliminary data.</text>
</comment>
<gene>
    <name evidence="1" type="ORF">GCM10009811_08760</name>
</gene>
<keyword evidence="2" id="KW-1185">Reference proteome</keyword>
<proteinExistence type="predicted"/>
<evidence type="ECO:0000313" key="2">
    <source>
        <dbReference type="Proteomes" id="UP001499938"/>
    </source>
</evidence>
<reference evidence="1 2" key="1">
    <citation type="journal article" date="2019" name="Int. J. Syst. Evol. Microbiol.">
        <title>The Global Catalogue of Microorganisms (GCM) 10K type strain sequencing project: providing services to taxonomists for standard genome sequencing and annotation.</title>
        <authorList>
            <consortium name="The Broad Institute Genomics Platform"/>
            <consortium name="The Broad Institute Genome Sequencing Center for Infectious Disease"/>
            <person name="Wu L."/>
            <person name="Ma J."/>
        </authorList>
    </citation>
    <scope>NUCLEOTIDE SEQUENCE [LARGE SCALE GENOMIC DNA]</scope>
    <source>
        <strain evidence="1 2">JCM 15592</strain>
    </source>
</reference>
<protein>
    <submittedName>
        <fullName evidence="1">Uncharacterized protein</fullName>
    </submittedName>
</protein>
<accession>A0ABN2LEZ3</accession>
<organism evidence="1 2">
    <name type="scientific">Nostocoides veronense</name>
    <dbReference type="NCBI Taxonomy" id="330836"/>
    <lineage>
        <taxon>Bacteria</taxon>
        <taxon>Bacillati</taxon>
        <taxon>Actinomycetota</taxon>
        <taxon>Actinomycetes</taxon>
        <taxon>Micrococcales</taxon>
        <taxon>Intrasporangiaceae</taxon>
        <taxon>Nostocoides</taxon>
    </lineage>
</organism>